<evidence type="ECO:0000313" key="3">
    <source>
        <dbReference type="Proteomes" id="UP000308133"/>
    </source>
</evidence>
<protein>
    <submittedName>
        <fullName evidence="2">Uncharacterized protein</fullName>
    </submittedName>
</protein>
<proteinExistence type="predicted"/>
<dbReference type="Proteomes" id="UP000308133">
    <property type="component" value="Unassembled WGS sequence"/>
</dbReference>
<feature type="compositionally biased region" description="Basic and acidic residues" evidence="1">
    <location>
        <begin position="225"/>
        <end position="239"/>
    </location>
</feature>
<accession>A0A4U7ALU4</accession>
<evidence type="ECO:0000256" key="1">
    <source>
        <dbReference type="SAM" id="MobiDB-lite"/>
    </source>
</evidence>
<comment type="caution">
    <text evidence="2">The sequence shown here is derived from an EMBL/GenBank/DDBJ whole genome shotgun (WGS) entry which is preliminary data.</text>
</comment>
<gene>
    <name evidence="2" type="ORF">C1H76_8898</name>
</gene>
<name>A0A4U7ALU4_9PEZI</name>
<feature type="region of interest" description="Disordered" evidence="1">
    <location>
        <begin position="292"/>
        <end position="315"/>
    </location>
</feature>
<reference evidence="2 3" key="1">
    <citation type="submission" date="2018-02" db="EMBL/GenBank/DDBJ databases">
        <title>Draft genome sequences of Elsinoe sp., causing black scab on jojoba.</title>
        <authorList>
            <person name="Stodart B."/>
            <person name="Jeffress S."/>
            <person name="Ash G."/>
            <person name="Arun Chinnappa K."/>
        </authorList>
    </citation>
    <scope>NUCLEOTIDE SEQUENCE [LARGE SCALE GENOMIC DNA]</scope>
    <source>
        <strain evidence="2 3">Hillstone_2</strain>
    </source>
</reference>
<feature type="compositionally biased region" description="Basic residues" evidence="1">
    <location>
        <begin position="214"/>
        <end position="224"/>
    </location>
</feature>
<dbReference type="AlphaFoldDB" id="A0A4U7ALU4"/>
<sequence length="315" mass="36356">MKRACFQCIKIQKDFRLVKPKTAKTMYDLTDADLEKIGYFATVPDRCRRDAWSDYDRGKLHKLISFALARDYALQKHNTTLKALHERLQSTKPHRDISKRQQLIALTYLDEHDTEAHDGTLMDPYSLLDDFRGLGCLAVPKWTKDRGIGNALYCFGCFLDHHTSGSAGFACDAEDLSDDWYIAHNREEFLEHVQRCPVAREIRQRIESGQVRPKPGRYRFRGRKDRPGEHAIDRPRDNLIGELPGVDTEHEMDYDASSDSDSELEMDINHPMWERQGINLGLAAEEEFLRRMGEEGDDMEYQDEDGLEDGAVEVD</sequence>
<dbReference type="EMBL" id="PTQR01000123">
    <property type="protein sequence ID" value="TKX19008.1"/>
    <property type="molecule type" value="Genomic_DNA"/>
</dbReference>
<feature type="region of interest" description="Disordered" evidence="1">
    <location>
        <begin position="212"/>
        <end position="241"/>
    </location>
</feature>
<organism evidence="2 3">
    <name type="scientific">Elsinoe australis</name>
    <dbReference type="NCBI Taxonomy" id="40998"/>
    <lineage>
        <taxon>Eukaryota</taxon>
        <taxon>Fungi</taxon>
        <taxon>Dikarya</taxon>
        <taxon>Ascomycota</taxon>
        <taxon>Pezizomycotina</taxon>
        <taxon>Dothideomycetes</taxon>
        <taxon>Dothideomycetidae</taxon>
        <taxon>Myriangiales</taxon>
        <taxon>Elsinoaceae</taxon>
        <taxon>Elsinoe</taxon>
    </lineage>
</organism>
<feature type="compositionally biased region" description="Acidic residues" evidence="1">
    <location>
        <begin position="295"/>
        <end position="315"/>
    </location>
</feature>
<evidence type="ECO:0000313" key="2">
    <source>
        <dbReference type="EMBL" id="TKX19008.1"/>
    </source>
</evidence>